<dbReference type="PRINTS" id="PR00081">
    <property type="entry name" value="GDHRDH"/>
</dbReference>
<dbReference type="PANTHER" id="PTHR47534:SF3">
    <property type="entry name" value="ALCOHOL DEHYDROGENASE-LIKE C-TERMINAL DOMAIN-CONTAINING PROTEIN"/>
    <property type="match status" value="1"/>
</dbReference>
<dbReference type="RefSeq" id="WP_106615546.1">
    <property type="nucleotide sequence ID" value="NZ_PYAX01000004.1"/>
</dbReference>
<evidence type="ECO:0000313" key="2">
    <source>
        <dbReference type="EMBL" id="PSL55809.1"/>
    </source>
</evidence>
<dbReference type="Pfam" id="PF00106">
    <property type="entry name" value="adh_short"/>
    <property type="match status" value="1"/>
</dbReference>
<dbReference type="InterPro" id="IPR002347">
    <property type="entry name" value="SDR_fam"/>
</dbReference>
<organism evidence="2 3">
    <name type="scientific">Saccharothrix carnea</name>
    <dbReference type="NCBI Taxonomy" id="1280637"/>
    <lineage>
        <taxon>Bacteria</taxon>
        <taxon>Bacillati</taxon>
        <taxon>Actinomycetota</taxon>
        <taxon>Actinomycetes</taxon>
        <taxon>Pseudonocardiales</taxon>
        <taxon>Pseudonocardiaceae</taxon>
        <taxon>Saccharothrix</taxon>
    </lineage>
</organism>
<dbReference type="OrthoDB" id="2860165at2"/>
<evidence type="ECO:0000313" key="3">
    <source>
        <dbReference type="Proteomes" id="UP000241118"/>
    </source>
</evidence>
<dbReference type="SUPFAM" id="SSF51735">
    <property type="entry name" value="NAD(P)-binding Rossmann-fold domains"/>
    <property type="match status" value="1"/>
</dbReference>
<gene>
    <name evidence="2" type="ORF">B0I31_104100</name>
</gene>
<dbReference type="Gene3D" id="3.40.50.720">
    <property type="entry name" value="NAD(P)-binding Rossmann-like Domain"/>
    <property type="match status" value="1"/>
</dbReference>
<dbReference type="InterPro" id="IPR052228">
    <property type="entry name" value="Sec_Metab_Biosynth_Oxidored"/>
</dbReference>
<dbReference type="InterPro" id="IPR036291">
    <property type="entry name" value="NAD(P)-bd_dom_sf"/>
</dbReference>
<proteinExistence type="predicted"/>
<protein>
    <submittedName>
        <fullName evidence="2">NAD(P)-dependent dehydrogenase (Short-subunit alcohol dehydrogenase family)</fullName>
    </submittedName>
</protein>
<sequence>MKTIVVTGGTSGIGLALARTCLDRGDEVVVVGPDPVKGERYLDAARRAGAADRAHFLQADLSLVAENRRVVKEITARFPVVHALVLCARYFRSRRVVTAEGFEHNFALYYLSRYLLGHGLADRLDQAEHPVVVNLAGPGVGTPDIRWDDLELAHGYDGWSAMFQGGRLNDLLGVSFAGHGYRARYVLLFPGGTRTGFAGDFDPASAAQADRMKRAGQPVELTIPRIVGLIDSPPREPLSAFVEDTRIGLAHPSFDQAAAARLEGITRDLLGDEPRVR</sequence>
<accession>A0A2P8IBG2</accession>
<dbReference type="AlphaFoldDB" id="A0A2P8IBG2"/>
<name>A0A2P8IBG2_SACCR</name>
<dbReference type="PANTHER" id="PTHR47534">
    <property type="entry name" value="YALI0E05731P"/>
    <property type="match status" value="1"/>
</dbReference>
<dbReference type="Proteomes" id="UP000241118">
    <property type="component" value="Unassembled WGS sequence"/>
</dbReference>
<evidence type="ECO:0000256" key="1">
    <source>
        <dbReference type="ARBA" id="ARBA00023002"/>
    </source>
</evidence>
<keyword evidence="3" id="KW-1185">Reference proteome</keyword>
<comment type="caution">
    <text evidence="2">The sequence shown here is derived from an EMBL/GenBank/DDBJ whole genome shotgun (WGS) entry which is preliminary data.</text>
</comment>
<dbReference type="GO" id="GO:0016491">
    <property type="term" value="F:oxidoreductase activity"/>
    <property type="evidence" value="ECO:0007669"/>
    <property type="project" value="UniProtKB-KW"/>
</dbReference>
<keyword evidence="1" id="KW-0560">Oxidoreductase</keyword>
<reference evidence="2 3" key="1">
    <citation type="submission" date="2018-03" db="EMBL/GenBank/DDBJ databases">
        <title>Genomic Encyclopedia of Type Strains, Phase III (KMG-III): the genomes of soil and plant-associated and newly described type strains.</title>
        <authorList>
            <person name="Whitman W."/>
        </authorList>
    </citation>
    <scope>NUCLEOTIDE SEQUENCE [LARGE SCALE GENOMIC DNA]</scope>
    <source>
        <strain evidence="2 3">CGMCC 4.7097</strain>
    </source>
</reference>
<dbReference type="EMBL" id="PYAX01000004">
    <property type="protein sequence ID" value="PSL55809.1"/>
    <property type="molecule type" value="Genomic_DNA"/>
</dbReference>